<accession>A0ABN0P8Q7</accession>
<reference evidence="1 2" key="1">
    <citation type="submission" date="2013-08" db="EMBL/GenBank/DDBJ databases">
        <authorList>
            <person name="Durkin A.S."/>
            <person name="Haft D.R."/>
            <person name="McCorrison J."/>
            <person name="Torralba M."/>
            <person name="Gillis M."/>
            <person name="Haft D.H."/>
            <person name="Methe B."/>
            <person name="Sutton G."/>
            <person name="Nelson K.E."/>
        </authorList>
    </citation>
    <scope>NUCLEOTIDE SEQUENCE [LARGE SCALE GENOMIC DNA]</scope>
    <source>
        <strain evidence="1 2">ATCC 35536</strain>
    </source>
</reference>
<evidence type="ECO:0000313" key="2">
    <source>
        <dbReference type="Proteomes" id="UP000016646"/>
    </source>
</evidence>
<evidence type="ECO:0000313" key="1">
    <source>
        <dbReference type="EMBL" id="ERK04828.1"/>
    </source>
</evidence>
<protein>
    <submittedName>
        <fullName evidence="1">Uncharacterized protein</fullName>
    </submittedName>
</protein>
<gene>
    <name evidence="1" type="ORF">HMPREF0860_2198</name>
</gene>
<name>A0ABN0P8Q7_TRESO</name>
<sequence length="50" mass="4831">MAATPPALGGGAFSGVVLAGVTLKVPAASVSAYEGAPIWKDFGTITAITP</sequence>
<dbReference type="EMBL" id="AVQI01000012">
    <property type="protein sequence ID" value="ERK04828.1"/>
    <property type="molecule type" value="Genomic_DNA"/>
</dbReference>
<comment type="caution">
    <text evidence="1">The sequence shown here is derived from an EMBL/GenBank/DDBJ whole genome shotgun (WGS) entry which is preliminary data.</text>
</comment>
<keyword evidence="2" id="KW-1185">Reference proteome</keyword>
<dbReference type="Proteomes" id="UP000016646">
    <property type="component" value="Unassembled WGS sequence"/>
</dbReference>
<proteinExistence type="predicted"/>
<organism evidence="1 2">
    <name type="scientific">Treponema socranskii subsp. socranskii VPI DR56BR1116 = ATCC 35536</name>
    <dbReference type="NCBI Taxonomy" id="1125725"/>
    <lineage>
        <taxon>Bacteria</taxon>
        <taxon>Pseudomonadati</taxon>
        <taxon>Spirochaetota</taxon>
        <taxon>Spirochaetia</taxon>
        <taxon>Spirochaetales</taxon>
        <taxon>Treponemataceae</taxon>
        <taxon>Treponema</taxon>
    </lineage>
</organism>